<evidence type="ECO:0000256" key="7">
    <source>
        <dbReference type="SAM" id="Coils"/>
    </source>
</evidence>
<dbReference type="GO" id="GO:0005524">
    <property type="term" value="F:ATP binding"/>
    <property type="evidence" value="ECO:0007669"/>
    <property type="project" value="UniProtKB-UniRule"/>
</dbReference>
<dbReference type="PANTHER" id="PTHR11042:SF185">
    <property type="entry name" value="WEE1-LIKE PROTEIN KINASE"/>
    <property type="match status" value="1"/>
</dbReference>
<feature type="coiled-coil region" evidence="7">
    <location>
        <begin position="629"/>
        <end position="656"/>
    </location>
</feature>
<keyword evidence="4 6" id="KW-0067">ATP-binding</keyword>
<feature type="region of interest" description="Disordered" evidence="8">
    <location>
        <begin position="21"/>
        <end position="62"/>
    </location>
</feature>
<evidence type="ECO:0000313" key="11">
    <source>
        <dbReference type="Proteomes" id="UP001061958"/>
    </source>
</evidence>
<comment type="similarity">
    <text evidence="5">Belongs to the protein kinase superfamily. Ser/Thr protein kinase family. GCN2 subfamily.</text>
</comment>
<dbReference type="GO" id="GO:0005634">
    <property type="term" value="C:nucleus"/>
    <property type="evidence" value="ECO:0007669"/>
    <property type="project" value="TreeGrafter"/>
</dbReference>
<reference evidence="10" key="1">
    <citation type="journal article" date="2022" name="Proc. Natl. Acad. Sci. U.S.A.">
        <title>Life cycle and functional genomics of the unicellular red alga Galdieria for elucidating algal and plant evolution and industrial use.</title>
        <authorList>
            <person name="Hirooka S."/>
            <person name="Itabashi T."/>
            <person name="Ichinose T.M."/>
            <person name="Onuma R."/>
            <person name="Fujiwara T."/>
            <person name="Yamashita S."/>
            <person name="Jong L.W."/>
            <person name="Tomita R."/>
            <person name="Iwane A.H."/>
            <person name="Miyagishima S.Y."/>
        </authorList>
    </citation>
    <scope>NUCLEOTIDE SEQUENCE</scope>
    <source>
        <strain evidence="10">NBRC 102759</strain>
    </source>
</reference>
<dbReference type="InterPro" id="IPR000719">
    <property type="entry name" value="Prot_kinase_dom"/>
</dbReference>
<keyword evidence="1" id="KW-0808">Transferase</keyword>
<evidence type="ECO:0000256" key="8">
    <source>
        <dbReference type="SAM" id="MobiDB-lite"/>
    </source>
</evidence>
<dbReference type="InterPro" id="IPR017441">
    <property type="entry name" value="Protein_kinase_ATP_BS"/>
</dbReference>
<feature type="domain" description="Protein kinase" evidence="9">
    <location>
        <begin position="373"/>
        <end position="628"/>
    </location>
</feature>
<dbReference type="SUPFAM" id="SSF161219">
    <property type="entry name" value="CHY zinc finger-like"/>
    <property type="match status" value="1"/>
</dbReference>
<keyword evidence="11" id="KW-1185">Reference proteome</keyword>
<sequence length="661" mass="75708">MIDDTLVVVGLGNVQMITPRRRKQYEREETSVENLTKSFTSEEELEPPPTPLKSPNHRARRRPRFVGTGQQATGNMFLSPRRTNLNFNEDIQMLEDQQVKGTLADSKIKLDVPQVDTVGYENSSKAQKKVFEYFHKDIFDKGNLREVSCSNESSKPPLFPLSPNVTIEKSHMCDFMKNQSLNNRSNEADLERDDWMRDESYQELCSPVTEQKKQPTDVVSDRYSTAQLLELNTPRSCEKVFTCPYCHKKWREETRVRFSPSIRRCSLCSPIRTLSNPAPCNMNPFSPEARSQGYSSPQEDTSSEMPTSSVSCSSHVSKSLVFDSSSFLMSHNDAVAYNEQEHGELDDHSEEEEDHLSFSAFSFGRLSSYKDDFEEIEEIGSGTFGKVFKCRQRLDGWLYAVKSSRRKIRNQAEMQNVLREVYALAAMTDNPYVVRYFSAWIEDDILYIQTELCEGGSVMSLWRSGNIVFDTEKMREFIYQVASGLAIYHEKGLVHLDIKPENIYMTSNGTCKIGDLGLTALSEGTVVQGYRMDLSEGDSRYIAPELLEENYQFLTKADIFSLGMTAYELCRESKLPLPSGGEEWHQIRRGHLEPMAVSFELESLIKEMLCPDPLFRPCARDIVHRVAFGDEKDKRIAQLEQQLEQERQRCRVLEAYVSSLS</sequence>
<dbReference type="EMBL" id="BQMJ01000076">
    <property type="protein sequence ID" value="GJQ15885.1"/>
    <property type="molecule type" value="Genomic_DNA"/>
</dbReference>
<dbReference type="Proteomes" id="UP001061958">
    <property type="component" value="Unassembled WGS sequence"/>
</dbReference>
<evidence type="ECO:0000256" key="2">
    <source>
        <dbReference type="ARBA" id="ARBA00022741"/>
    </source>
</evidence>
<dbReference type="GO" id="GO:0004713">
    <property type="term" value="F:protein tyrosine kinase activity"/>
    <property type="evidence" value="ECO:0007669"/>
    <property type="project" value="TreeGrafter"/>
</dbReference>
<dbReference type="AlphaFoldDB" id="A0A9C7Q592"/>
<comment type="caution">
    <text evidence="10">The sequence shown here is derived from an EMBL/GenBank/DDBJ whole genome shotgun (WGS) entry which is preliminary data.</text>
</comment>
<dbReference type="Pfam" id="PF00069">
    <property type="entry name" value="Pkinase"/>
    <property type="match status" value="1"/>
</dbReference>
<keyword evidence="3" id="KW-0418">Kinase</keyword>
<dbReference type="InterPro" id="IPR037274">
    <property type="entry name" value="Znf_CHY_sf"/>
</dbReference>
<dbReference type="Gene3D" id="1.10.510.10">
    <property type="entry name" value="Transferase(Phosphotransferase) domain 1"/>
    <property type="match status" value="1"/>
</dbReference>
<proteinExistence type="inferred from homology"/>
<feature type="compositionally biased region" description="Polar residues" evidence="8">
    <location>
        <begin position="292"/>
        <end position="307"/>
    </location>
</feature>
<evidence type="ECO:0000256" key="4">
    <source>
        <dbReference type="ARBA" id="ARBA00022840"/>
    </source>
</evidence>
<feature type="region of interest" description="Disordered" evidence="8">
    <location>
        <begin position="279"/>
        <end position="310"/>
    </location>
</feature>
<dbReference type="GO" id="GO:0005737">
    <property type="term" value="C:cytoplasm"/>
    <property type="evidence" value="ECO:0007669"/>
    <property type="project" value="TreeGrafter"/>
</dbReference>
<evidence type="ECO:0000256" key="3">
    <source>
        <dbReference type="ARBA" id="ARBA00022777"/>
    </source>
</evidence>
<keyword evidence="7" id="KW-0175">Coiled coil</keyword>
<reference evidence="10" key="2">
    <citation type="submission" date="2022-01" db="EMBL/GenBank/DDBJ databases">
        <authorList>
            <person name="Hirooka S."/>
            <person name="Miyagishima S.Y."/>
        </authorList>
    </citation>
    <scope>NUCLEOTIDE SEQUENCE</scope>
    <source>
        <strain evidence="10">NBRC 102759</strain>
    </source>
</reference>
<dbReference type="PANTHER" id="PTHR11042">
    <property type="entry name" value="EUKARYOTIC TRANSLATION INITIATION FACTOR 2-ALPHA KINASE EIF2-ALPHA KINASE -RELATED"/>
    <property type="match status" value="1"/>
</dbReference>
<name>A0A9C7Q592_9RHOD</name>
<dbReference type="InterPro" id="IPR011009">
    <property type="entry name" value="Kinase-like_dom_sf"/>
</dbReference>
<dbReference type="OrthoDB" id="5337378at2759"/>
<feature type="binding site" evidence="6">
    <location>
        <position position="402"/>
    </location>
    <ligand>
        <name>ATP</name>
        <dbReference type="ChEBI" id="CHEBI:30616"/>
    </ligand>
</feature>
<dbReference type="SMART" id="SM00220">
    <property type="entry name" value="S_TKc"/>
    <property type="match status" value="1"/>
</dbReference>
<dbReference type="PROSITE" id="PS00107">
    <property type="entry name" value="PROTEIN_KINASE_ATP"/>
    <property type="match status" value="1"/>
</dbReference>
<protein>
    <recommendedName>
        <fullName evidence="9">Protein kinase domain-containing protein</fullName>
    </recommendedName>
</protein>
<dbReference type="SUPFAM" id="SSF56112">
    <property type="entry name" value="Protein kinase-like (PK-like)"/>
    <property type="match status" value="1"/>
</dbReference>
<organism evidence="10 11">
    <name type="scientific">Galdieria partita</name>
    <dbReference type="NCBI Taxonomy" id="83374"/>
    <lineage>
        <taxon>Eukaryota</taxon>
        <taxon>Rhodophyta</taxon>
        <taxon>Bangiophyceae</taxon>
        <taxon>Galdieriales</taxon>
        <taxon>Galdieriaceae</taxon>
        <taxon>Galdieria</taxon>
    </lineage>
</organism>
<keyword evidence="2 6" id="KW-0547">Nucleotide-binding</keyword>
<evidence type="ECO:0000256" key="1">
    <source>
        <dbReference type="ARBA" id="ARBA00022679"/>
    </source>
</evidence>
<dbReference type="Gene3D" id="3.30.200.20">
    <property type="entry name" value="Phosphorylase Kinase, domain 1"/>
    <property type="match status" value="1"/>
</dbReference>
<gene>
    <name evidence="10" type="ORF">GpartN1_g7676.t1</name>
</gene>
<evidence type="ECO:0000256" key="6">
    <source>
        <dbReference type="PROSITE-ProRule" id="PRU10141"/>
    </source>
</evidence>
<accession>A0A9C7Q592</accession>
<dbReference type="PROSITE" id="PS50011">
    <property type="entry name" value="PROTEIN_KINASE_DOM"/>
    <property type="match status" value="1"/>
</dbReference>
<dbReference type="InterPro" id="IPR008271">
    <property type="entry name" value="Ser/Thr_kinase_AS"/>
</dbReference>
<evidence type="ECO:0000313" key="10">
    <source>
        <dbReference type="EMBL" id="GJQ15885.1"/>
    </source>
</evidence>
<dbReference type="InterPro" id="IPR050339">
    <property type="entry name" value="CC_SR_Kinase"/>
</dbReference>
<evidence type="ECO:0000259" key="9">
    <source>
        <dbReference type="PROSITE" id="PS50011"/>
    </source>
</evidence>
<dbReference type="GO" id="GO:0008270">
    <property type="term" value="F:zinc ion binding"/>
    <property type="evidence" value="ECO:0007669"/>
    <property type="project" value="InterPro"/>
</dbReference>
<dbReference type="PROSITE" id="PS00108">
    <property type="entry name" value="PROTEIN_KINASE_ST"/>
    <property type="match status" value="1"/>
</dbReference>
<evidence type="ECO:0000256" key="5">
    <source>
        <dbReference type="ARBA" id="ARBA00037982"/>
    </source>
</evidence>